<dbReference type="EC" id="3.2.1.-" evidence="9"/>
<feature type="region of interest" description="Disordered" evidence="10">
    <location>
        <begin position="1"/>
        <end position="52"/>
    </location>
</feature>
<dbReference type="PRINTS" id="PR00733">
    <property type="entry name" value="GLHYDRLASE6"/>
</dbReference>
<keyword evidence="4" id="KW-1015">Disulfide bond</keyword>
<keyword evidence="2 9" id="KW-0378">Hydrolase</keyword>
<organism evidence="12 13">
    <name type="scientific">Agromyces allii</name>
    <dbReference type="NCBI Taxonomy" id="393607"/>
    <lineage>
        <taxon>Bacteria</taxon>
        <taxon>Bacillati</taxon>
        <taxon>Actinomycetota</taxon>
        <taxon>Actinomycetes</taxon>
        <taxon>Micrococcales</taxon>
        <taxon>Microbacteriaceae</taxon>
        <taxon>Agromyces</taxon>
    </lineage>
</organism>
<name>A0ABN2R1N2_9MICO</name>
<comment type="caution">
    <text evidence="12">The sequence shown here is derived from an EMBL/GenBank/DDBJ whole genome shotgun (WGS) entry which is preliminary data.</text>
</comment>
<keyword evidence="7 9" id="KW-0624">Polysaccharide degradation</keyword>
<dbReference type="PANTHER" id="PTHR34876:SF4">
    <property type="entry name" value="1,4-BETA-D-GLUCAN CELLOBIOHYDROLASE C-RELATED"/>
    <property type="match status" value="1"/>
</dbReference>
<feature type="transmembrane region" description="Helical" evidence="11">
    <location>
        <begin position="79"/>
        <end position="102"/>
    </location>
</feature>
<sequence>MPNDAARGDEPVVRHDRDDARYVLRGHDAGSPDAGSPDAGPAGAESADDAAPRAPVDGTIAVWAPGAPAPRRSGRALPIALIAVAALLLLALAAFATTLVIVSQQAAGNPFRDRALFVDPDSNAARAATGSGTEAQRAAASRIAESPAAIWLTPERVRPGTASDAVADTVAQATAAGALPVFVVYGITDRDCGGFSSGGLPRDEYLDWVDEIAAGLGDRTSIVVLEPDSLALASECPDPEARTALVRSALERFSGTGAEVYLDGGHSAWLPAADMAELLRAAGVDQARGFATNVSNAQATEAESAYAARVSDALGGAHAIVDTSRNGAGPPADGQWCNAPDLALGEAAHAVDDPVVDAVLWVKPPGESDGTCNGGPAAGTWWPEQAEELVANADRLAGGS</sequence>
<feature type="compositionally biased region" description="Basic and acidic residues" evidence="10">
    <location>
        <begin position="1"/>
        <end position="30"/>
    </location>
</feature>
<keyword evidence="5 9" id="KW-0119">Carbohydrate metabolism</keyword>
<feature type="compositionally biased region" description="Low complexity" evidence="10">
    <location>
        <begin position="31"/>
        <end position="45"/>
    </location>
</feature>
<evidence type="ECO:0000256" key="3">
    <source>
        <dbReference type="ARBA" id="ARBA00023001"/>
    </source>
</evidence>
<keyword evidence="11" id="KW-1133">Transmembrane helix</keyword>
<comment type="similarity">
    <text evidence="9">Belongs to the glycosyl hydrolase family 6.</text>
</comment>
<evidence type="ECO:0000256" key="6">
    <source>
        <dbReference type="ARBA" id="ARBA00023295"/>
    </source>
</evidence>
<dbReference type="Gene3D" id="3.20.20.40">
    <property type="entry name" value="1, 4-beta cellobiohydrolase"/>
    <property type="match status" value="1"/>
</dbReference>
<evidence type="ECO:0000256" key="7">
    <source>
        <dbReference type="ARBA" id="ARBA00023326"/>
    </source>
</evidence>
<evidence type="ECO:0000313" key="13">
    <source>
        <dbReference type="Proteomes" id="UP001499954"/>
    </source>
</evidence>
<dbReference type="InterPro" id="IPR016288">
    <property type="entry name" value="Beta_cellobiohydrolase"/>
</dbReference>
<keyword evidence="1" id="KW-0732">Signal</keyword>
<evidence type="ECO:0000256" key="4">
    <source>
        <dbReference type="ARBA" id="ARBA00023157"/>
    </source>
</evidence>
<accession>A0ABN2R1N2</accession>
<dbReference type="Pfam" id="PF01341">
    <property type="entry name" value="Glyco_hydro_6"/>
    <property type="match status" value="1"/>
</dbReference>
<evidence type="ECO:0000256" key="1">
    <source>
        <dbReference type="ARBA" id="ARBA00022729"/>
    </source>
</evidence>
<evidence type="ECO:0000256" key="9">
    <source>
        <dbReference type="RuleBase" id="RU361186"/>
    </source>
</evidence>
<proteinExistence type="inferred from homology"/>
<keyword evidence="3 9" id="KW-0136">Cellulose degradation</keyword>
<dbReference type="PANTHER" id="PTHR34876">
    <property type="match status" value="1"/>
</dbReference>
<keyword evidence="13" id="KW-1185">Reference proteome</keyword>
<protein>
    <recommendedName>
        <fullName evidence="9">Glucanase</fullName>
        <ecNumber evidence="9">3.2.1.-</ecNumber>
    </recommendedName>
</protein>
<dbReference type="InterPro" id="IPR036434">
    <property type="entry name" value="Beta_cellobiohydrolase_sf"/>
</dbReference>
<evidence type="ECO:0000256" key="10">
    <source>
        <dbReference type="SAM" id="MobiDB-lite"/>
    </source>
</evidence>
<dbReference type="RefSeq" id="WP_157415315.1">
    <property type="nucleotide sequence ID" value="NZ_BAAAMK010000008.1"/>
</dbReference>
<reference evidence="12 13" key="1">
    <citation type="journal article" date="2019" name="Int. J. Syst. Evol. Microbiol.">
        <title>The Global Catalogue of Microorganisms (GCM) 10K type strain sequencing project: providing services to taxonomists for standard genome sequencing and annotation.</title>
        <authorList>
            <consortium name="The Broad Institute Genomics Platform"/>
            <consortium name="The Broad Institute Genome Sequencing Center for Infectious Disease"/>
            <person name="Wu L."/>
            <person name="Ma J."/>
        </authorList>
    </citation>
    <scope>NUCLEOTIDE SEQUENCE [LARGE SCALE GENOMIC DNA]</scope>
    <source>
        <strain evidence="12 13">JCM 13584</strain>
    </source>
</reference>
<dbReference type="PROSITE" id="PS00656">
    <property type="entry name" value="GLYCOSYL_HYDROL_F6_2"/>
    <property type="match status" value="1"/>
</dbReference>
<dbReference type="EMBL" id="BAAAMK010000008">
    <property type="protein sequence ID" value="GAA1961822.1"/>
    <property type="molecule type" value="Genomic_DNA"/>
</dbReference>
<evidence type="ECO:0000313" key="12">
    <source>
        <dbReference type="EMBL" id="GAA1961822.1"/>
    </source>
</evidence>
<dbReference type="SUPFAM" id="SSF51989">
    <property type="entry name" value="Glycosyl hydrolases family 6, cellulases"/>
    <property type="match status" value="1"/>
</dbReference>
<evidence type="ECO:0000256" key="8">
    <source>
        <dbReference type="PROSITE-ProRule" id="PRU10057"/>
    </source>
</evidence>
<keyword evidence="6 9" id="KW-0326">Glycosidase</keyword>
<dbReference type="InterPro" id="IPR001524">
    <property type="entry name" value="Glyco_hydro_6_CS"/>
</dbReference>
<dbReference type="Proteomes" id="UP001499954">
    <property type="component" value="Unassembled WGS sequence"/>
</dbReference>
<evidence type="ECO:0000256" key="2">
    <source>
        <dbReference type="ARBA" id="ARBA00022801"/>
    </source>
</evidence>
<keyword evidence="11" id="KW-0472">Membrane</keyword>
<evidence type="ECO:0000256" key="5">
    <source>
        <dbReference type="ARBA" id="ARBA00023277"/>
    </source>
</evidence>
<gene>
    <name evidence="12" type="ORF">GCM10009717_30770</name>
</gene>
<evidence type="ECO:0000256" key="11">
    <source>
        <dbReference type="SAM" id="Phobius"/>
    </source>
</evidence>
<feature type="active site" description="Proton donor" evidence="8">
    <location>
        <position position="228"/>
    </location>
</feature>
<keyword evidence="11" id="KW-0812">Transmembrane</keyword>